<evidence type="ECO:0000313" key="3">
    <source>
        <dbReference type="Proteomes" id="UP000094757"/>
    </source>
</evidence>
<keyword evidence="1" id="KW-0175">Coiled coil</keyword>
<gene>
    <name evidence="2" type="ORF">BCB69_06005</name>
</gene>
<proteinExistence type="predicted"/>
<dbReference type="KEGG" id="dpn:BCB69_06005"/>
<sequence length="208" mass="24249">MVKTKKTAIPLDNKDEGIVKINAREYAEFVKYKTSQANKKTRIDEQVNLYFEVLRTYLEDTFITNHLPGLDKFFSLQSFSNIAAIGVNLFNIPMDDMLTLIHAWIAELYELNPDMVWKLPQVAKPHALDDTDDEAIAIVENLMDVRIALYIELVQFLEKELLDTERETNDYLAKKDMLLQTMQMIWMLTFNEIHKVPQGEEVKKPNVH</sequence>
<dbReference type="EMBL" id="CP017037">
    <property type="protein sequence ID" value="AOH39535.1"/>
    <property type="molecule type" value="Genomic_DNA"/>
</dbReference>
<name>A0A1B3WEZ0_9FIRM</name>
<accession>A0A1B3WEZ0</accession>
<evidence type="ECO:0000256" key="1">
    <source>
        <dbReference type="SAM" id="Coils"/>
    </source>
</evidence>
<evidence type="ECO:0000313" key="2">
    <source>
        <dbReference type="EMBL" id="AOH39535.1"/>
    </source>
</evidence>
<dbReference type="Proteomes" id="UP000094757">
    <property type="component" value="Chromosome"/>
</dbReference>
<organism evidence="2 3">
    <name type="scientific">Dialister pneumosintes</name>
    <dbReference type="NCBI Taxonomy" id="39950"/>
    <lineage>
        <taxon>Bacteria</taxon>
        <taxon>Bacillati</taxon>
        <taxon>Bacillota</taxon>
        <taxon>Negativicutes</taxon>
        <taxon>Veillonellales</taxon>
        <taxon>Veillonellaceae</taxon>
        <taxon>Dialister</taxon>
    </lineage>
</organism>
<dbReference type="AlphaFoldDB" id="A0A1B3WEZ0"/>
<feature type="coiled-coil region" evidence="1">
    <location>
        <begin position="147"/>
        <end position="174"/>
    </location>
</feature>
<reference evidence="3" key="1">
    <citation type="submission" date="2016-08" db="EMBL/GenBank/DDBJ databases">
        <authorList>
            <person name="Holder M.E."/>
            <person name="Ajami N.J."/>
            <person name="Petrosino J.F."/>
        </authorList>
    </citation>
    <scope>NUCLEOTIDE SEQUENCE [LARGE SCALE GENOMIC DNA]</scope>
    <source>
        <strain evidence="3">F0677</strain>
    </source>
</reference>
<protein>
    <submittedName>
        <fullName evidence="2">Uncharacterized protein</fullName>
    </submittedName>
</protein>
<dbReference type="RefSeq" id="WP_069177312.1">
    <property type="nucleotide sequence ID" value="NZ_CP017037.1"/>
</dbReference>